<dbReference type="EMBL" id="VOGB01000005">
    <property type="protein sequence ID" value="MQM73299.1"/>
    <property type="molecule type" value="Genomic_DNA"/>
</dbReference>
<accession>A0A6L5GSR3</accession>
<protein>
    <recommendedName>
        <fullName evidence="5 11">Nicotinate-nucleotide--dimethylbenzimidazole phosphoribosyltransferase</fullName>
        <shortName evidence="11">NN:DBI PRT</shortName>
        <ecNumber evidence="4 11">2.4.2.21</ecNumber>
    </recommendedName>
    <alternativeName>
        <fullName evidence="9 11">N(1)-alpha-phosphoribosyltransferase</fullName>
    </alternativeName>
</protein>
<dbReference type="CDD" id="cd02439">
    <property type="entry name" value="DMB-PRT_CobT"/>
    <property type="match status" value="1"/>
</dbReference>
<dbReference type="EC" id="2.4.2.21" evidence="4 11"/>
<evidence type="ECO:0000256" key="9">
    <source>
        <dbReference type="ARBA" id="ARBA00030686"/>
    </source>
</evidence>
<dbReference type="PANTHER" id="PTHR43463">
    <property type="entry name" value="NICOTINATE-NUCLEOTIDE--DIMETHYLBENZIMIDAZOLE PHOSPHORIBOSYLTRANSFERASE"/>
    <property type="match status" value="1"/>
</dbReference>
<keyword evidence="7 11" id="KW-0328">Glycosyltransferase</keyword>
<evidence type="ECO:0000256" key="7">
    <source>
        <dbReference type="ARBA" id="ARBA00022676"/>
    </source>
</evidence>
<evidence type="ECO:0000256" key="1">
    <source>
        <dbReference type="ARBA" id="ARBA00002197"/>
    </source>
</evidence>
<dbReference type="InterPro" id="IPR036087">
    <property type="entry name" value="Nict_dMeBzImd_PRibTrfase_sf"/>
</dbReference>
<comment type="caution">
    <text evidence="12">The sequence shown here is derived from an EMBL/GenBank/DDBJ whole genome shotgun (WGS) entry which is preliminary data.</text>
</comment>
<comment type="pathway">
    <text evidence="2 11">Nucleoside biosynthesis; alpha-ribazole biosynthesis; alpha-ribazole from 5,6-dimethylbenzimidazole: step 1/2.</text>
</comment>
<dbReference type="AlphaFoldDB" id="A0A6L5GSR3"/>
<organism evidence="12 13">
    <name type="scientific">Candidatus Pseudoramibacter fermentans</name>
    <dbReference type="NCBI Taxonomy" id="2594427"/>
    <lineage>
        <taxon>Bacteria</taxon>
        <taxon>Bacillati</taxon>
        <taxon>Bacillota</taxon>
        <taxon>Clostridia</taxon>
        <taxon>Eubacteriales</taxon>
        <taxon>Eubacteriaceae</taxon>
        <taxon>Pseudoramibacter</taxon>
    </lineage>
</organism>
<keyword evidence="8 11" id="KW-0808">Transferase</keyword>
<dbReference type="GO" id="GO:0009236">
    <property type="term" value="P:cobalamin biosynthetic process"/>
    <property type="evidence" value="ECO:0007669"/>
    <property type="project" value="UniProtKB-UniRule"/>
</dbReference>
<dbReference type="SUPFAM" id="SSF52733">
    <property type="entry name" value="Nicotinate mononucleotide:5,6-dimethylbenzimidazole phosphoribosyltransferase (CobT)"/>
    <property type="match status" value="1"/>
</dbReference>
<reference evidence="12" key="1">
    <citation type="journal article" date="2020" name="Appl. Environ. Microbiol.">
        <title>Medium-Chain Fatty Acid Synthesis by 'Candidatus Weimeria bifida' gen. nov., sp. nov., and 'Candidatus Pseudoramibacter fermentans' sp. nov.</title>
        <authorList>
            <person name="Scarborough M.J."/>
            <person name="Myers K.S."/>
            <person name="Donohue T.J."/>
            <person name="Noguera D.R."/>
        </authorList>
    </citation>
    <scope>NUCLEOTIDE SEQUENCE</scope>
    <source>
        <strain evidence="12">EUB1.1</strain>
    </source>
</reference>
<dbReference type="NCBIfam" id="NF000996">
    <property type="entry name" value="PRK00105.1"/>
    <property type="match status" value="1"/>
</dbReference>
<dbReference type="Gene3D" id="3.40.50.10210">
    <property type="match status" value="1"/>
</dbReference>
<dbReference type="InterPro" id="IPR017846">
    <property type="entry name" value="Nict_dMeBzImd_PRibTrfase_bact"/>
</dbReference>
<evidence type="ECO:0000256" key="4">
    <source>
        <dbReference type="ARBA" id="ARBA00011991"/>
    </source>
</evidence>
<dbReference type="InterPro" id="IPR023195">
    <property type="entry name" value="Nict_dMeBzImd_PRibTrfase_N"/>
</dbReference>
<dbReference type="HAMAP" id="MF_00230">
    <property type="entry name" value="CobT"/>
    <property type="match status" value="1"/>
</dbReference>
<comment type="function">
    <text evidence="1 11">Catalyzes the synthesis of alpha-ribazole-5'-phosphate from nicotinate mononucleotide (NAMN) and 5,6-dimethylbenzimidazole (DMB).</text>
</comment>
<evidence type="ECO:0000256" key="6">
    <source>
        <dbReference type="ARBA" id="ARBA00022573"/>
    </source>
</evidence>
<dbReference type="Proteomes" id="UP000473648">
    <property type="component" value="Unassembled WGS sequence"/>
</dbReference>
<dbReference type="PANTHER" id="PTHR43463:SF1">
    <property type="entry name" value="NICOTINATE-NUCLEOTIDE--DIMETHYLBENZIMIDAZOLE PHOSPHORIBOSYLTRANSFERASE"/>
    <property type="match status" value="1"/>
</dbReference>
<dbReference type="UniPathway" id="UPA00061">
    <property type="reaction ID" value="UER00516"/>
</dbReference>
<dbReference type="GO" id="GO:0008939">
    <property type="term" value="F:nicotinate-nucleotide-dimethylbenzimidazole phosphoribosyltransferase activity"/>
    <property type="evidence" value="ECO:0007669"/>
    <property type="project" value="UniProtKB-UniRule"/>
</dbReference>
<evidence type="ECO:0000313" key="13">
    <source>
        <dbReference type="Proteomes" id="UP000473648"/>
    </source>
</evidence>
<evidence type="ECO:0000256" key="3">
    <source>
        <dbReference type="ARBA" id="ARBA00007110"/>
    </source>
</evidence>
<proteinExistence type="inferred from homology"/>
<name>A0A6L5GSR3_9FIRM</name>
<feature type="active site" description="Proton acceptor" evidence="11">
    <location>
        <position position="324"/>
    </location>
</feature>
<dbReference type="Pfam" id="PF02277">
    <property type="entry name" value="DBI_PRT"/>
    <property type="match status" value="1"/>
</dbReference>
<evidence type="ECO:0000256" key="11">
    <source>
        <dbReference type="HAMAP-Rule" id="MF_00230"/>
    </source>
</evidence>
<gene>
    <name evidence="11 12" type="primary">cobT</name>
    <name evidence="12" type="ORF">FRC53_07820</name>
</gene>
<dbReference type="FunFam" id="3.40.50.10210:FF:000001">
    <property type="entry name" value="Nicotinate-nucleotide--dimethylbenzimidazole phosphoribosyltransferase"/>
    <property type="match status" value="1"/>
</dbReference>
<evidence type="ECO:0000256" key="10">
    <source>
        <dbReference type="ARBA" id="ARBA00047340"/>
    </source>
</evidence>
<dbReference type="InterPro" id="IPR003200">
    <property type="entry name" value="Nict_dMeBzImd_PRibTrfase"/>
</dbReference>
<evidence type="ECO:0000256" key="5">
    <source>
        <dbReference type="ARBA" id="ARBA00015486"/>
    </source>
</evidence>
<sequence>MANLTLDTVLNGIEPADKAWEEKAKARVEALAVPPWSLGRLSRLGVRLAGMQRTVHPDVTRKMIITCGADEGVAEEGVSAFPQEVTQEMLRNIACGGASINVLSKAAGAQVRLVDCGVKGDFPELIEKGVLVDKKVAYGSQNMRKGPAMTKAQAVASLEAGIDVASDAIEKDGIQLLGTGDLGIGNTTPSAAILAVIGHHSVEDATGRGTGLDDKGLANKIQVIKDAIALNQPDPTDGLDVLAKVGGFDIGGIAGTILGAAYHRTPILIDGFISTAGALIAKTLCPTSADYMIAAHKSQEPGHTLMWQTLGQKPILDLDMRLGEGTGAAVAMHIVECAARTMNDILTFEEAAVTNKN</sequence>
<evidence type="ECO:0000313" key="12">
    <source>
        <dbReference type="EMBL" id="MQM73299.1"/>
    </source>
</evidence>
<comment type="similarity">
    <text evidence="3 11">Belongs to the CobT family.</text>
</comment>
<comment type="catalytic activity">
    <reaction evidence="10 11">
        <text>5,6-dimethylbenzimidazole + nicotinate beta-D-ribonucleotide = alpha-ribazole 5'-phosphate + nicotinate + H(+)</text>
        <dbReference type="Rhea" id="RHEA:11196"/>
        <dbReference type="ChEBI" id="CHEBI:15378"/>
        <dbReference type="ChEBI" id="CHEBI:15890"/>
        <dbReference type="ChEBI" id="CHEBI:32544"/>
        <dbReference type="ChEBI" id="CHEBI:57502"/>
        <dbReference type="ChEBI" id="CHEBI:57918"/>
        <dbReference type="EC" id="2.4.2.21"/>
    </reaction>
</comment>
<keyword evidence="6 11" id="KW-0169">Cobalamin biosynthesis</keyword>
<evidence type="ECO:0000256" key="2">
    <source>
        <dbReference type="ARBA" id="ARBA00005049"/>
    </source>
</evidence>
<dbReference type="Gene3D" id="1.10.1610.10">
    <property type="match status" value="1"/>
</dbReference>
<dbReference type="NCBIfam" id="TIGR03160">
    <property type="entry name" value="cobT_DBIPRT"/>
    <property type="match status" value="1"/>
</dbReference>
<keyword evidence="13" id="KW-1185">Reference proteome</keyword>
<evidence type="ECO:0000256" key="8">
    <source>
        <dbReference type="ARBA" id="ARBA00022679"/>
    </source>
</evidence>